<reference evidence="1 2" key="1">
    <citation type="submission" date="2019-09" db="EMBL/GenBank/DDBJ databases">
        <title>Genome sequence of Rhodovastum atsumiense, a diverse member of the Acetobacteraceae family of non-sulfur purple photosynthetic bacteria.</title>
        <authorList>
            <person name="Meyer T."/>
            <person name="Kyndt J."/>
        </authorList>
    </citation>
    <scope>NUCLEOTIDE SEQUENCE [LARGE SCALE GENOMIC DNA]</scope>
    <source>
        <strain evidence="1 2">DSM 21279</strain>
    </source>
</reference>
<accession>A0A5M6ITV9</accession>
<keyword evidence="2" id="KW-1185">Reference proteome</keyword>
<dbReference type="AlphaFoldDB" id="A0A5M6ITV9"/>
<proteinExistence type="predicted"/>
<organism evidence="1 2">
    <name type="scientific">Rhodovastum atsumiense</name>
    <dbReference type="NCBI Taxonomy" id="504468"/>
    <lineage>
        <taxon>Bacteria</taxon>
        <taxon>Pseudomonadati</taxon>
        <taxon>Pseudomonadota</taxon>
        <taxon>Alphaproteobacteria</taxon>
        <taxon>Acetobacterales</taxon>
        <taxon>Acetobacteraceae</taxon>
        <taxon>Rhodovastum</taxon>
    </lineage>
</organism>
<protein>
    <submittedName>
        <fullName evidence="1">Uncharacterized protein</fullName>
    </submittedName>
</protein>
<dbReference type="EMBL" id="VWPK01000019">
    <property type="protein sequence ID" value="KAA5611651.1"/>
    <property type="molecule type" value="Genomic_DNA"/>
</dbReference>
<name>A0A5M6ITV9_9PROT</name>
<evidence type="ECO:0000313" key="2">
    <source>
        <dbReference type="Proteomes" id="UP000325255"/>
    </source>
</evidence>
<dbReference type="RefSeq" id="WP_150041425.1">
    <property type="nucleotide sequence ID" value="NZ_OW485606.1"/>
</dbReference>
<evidence type="ECO:0000313" key="1">
    <source>
        <dbReference type="EMBL" id="KAA5611651.1"/>
    </source>
</evidence>
<dbReference type="Proteomes" id="UP000325255">
    <property type="component" value="Unassembled WGS sequence"/>
</dbReference>
<comment type="caution">
    <text evidence="1">The sequence shown here is derived from an EMBL/GenBank/DDBJ whole genome shotgun (WGS) entry which is preliminary data.</text>
</comment>
<sequence>MTDPKQARLPESLPDEIHIIASCIDFPFVYIGGPSQQSRRLAERIVEALRWEGFEIVVVPR</sequence>
<gene>
    <name evidence="1" type="ORF">F1189_13910</name>
</gene>